<dbReference type="AlphaFoldDB" id="A0A1P8UQU2"/>
<evidence type="ECO:0000313" key="1">
    <source>
        <dbReference type="EMBL" id="APZ51737.1"/>
    </source>
</evidence>
<protein>
    <submittedName>
        <fullName evidence="1">Uncharacterized protein</fullName>
    </submittedName>
</protein>
<dbReference type="KEGG" id="paby:Ga0080574_TMP1403"/>
<dbReference type="RefSeq" id="WP_257787899.1">
    <property type="nucleotide sequence ID" value="NZ_CP015093.1"/>
</dbReference>
<accession>A0A1P8UQU2</accession>
<organism evidence="1 2">
    <name type="scientific">Salipiger abyssi</name>
    <dbReference type="NCBI Taxonomy" id="1250539"/>
    <lineage>
        <taxon>Bacteria</taxon>
        <taxon>Pseudomonadati</taxon>
        <taxon>Pseudomonadota</taxon>
        <taxon>Alphaproteobacteria</taxon>
        <taxon>Rhodobacterales</taxon>
        <taxon>Roseobacteraceae</taxon>
        <taxon>Salipiger</taxon>
    </lineage>
</organism>
<sequence>MSFRSRILWLAGLIALAAAFGLLPQGHAEERAPGAIPKAPAFRL</sequence>
<dbReference type="STRING" id="1250539.Ga0080574_TMP1403"/>
<proteinExistence type="predicted"/>
<evidence type="ECO:0000313" key="2">
    <source>
        <dbReference type="Proteomes" id="UP000187059"/>
    </source>
</evidence>
<reference evidence="1 2" key="1">
    <citation type="submission" date="2016-04" db="EMBL/GenBank/DDBJ databases">
        <title>Deep-sea bacteria in the southern Pacific.</title>
        <authorList>
            <person name="Tang K."/>
        </authorList>
    </citation>
    <scope>NUCLEOTIDE SEQUENCE [LARGE SCALE GENOMIC DNA]</scope>
    <source>
        <strain evidence="1 2">JLT2014</strain>
    </source>
</reference>
<dbReference type="Proteomes" id="UP000187059">
    <property type="component" value="Chromosome"/>
</dbReference>
<gene>
    <name evidence="1" type="ORF">Ga0080574_TMP1403</name>
</gene>
<dbReference type="EMBL" id="CP015093">
    <property type="protein sequence ID" value="APZ51737.1"/>
    <property type="molecule type" value="Genomic_DNA"/>
</dbReference>
<keyword evidence="2" id="KW-1185">Reference proteome</keyword>
<name>A0A1P8UQU2_9RHOB</name>